<accession>A0ABP9Z2B9</accession>
<comment type="caution">
    <text evidence="1">The sequence shown here is derived from an EMBL/GenBank/DDBJ whole genome shotgun (WGS) entry which is preliminary data.</text>
</comment>
<proteinExistence type="predicted"/>
<gene>
    <name evidence="1" type="ORF">MFLAVUS_006723</name>
</gene>
<sequence length="118" mass="14032">MMNNLAVHSSARVGKFKDERMMQYIDRQQSLVQIQQSIWFKRKSMTNKVGYNGNHLGHFYILKNVQQQKDGKYKRMLGRIAALFLVCSNIKRYHEQPRRIHDDKEANVLVAIGYDEWM</sequence>
<evidence type="ECO:0000313" key="2">
    <source>
        <dbReference type="Proteomes" id="UP001473302"/>
    </source>
</evidence>
<dbReference type="Proteomes" id="UP001473302">
    <property type="component" value="Unassembled WGS sequence"/>
</dbReference>
<evidence type="ECO:0000313" key="1">
    <source>
        <dbReference type="EMBL" id="GAA5813248.1"/>
    </source>
</evidence>
<keyword evidence="2" id="KW-1185">Reference proteome</keyword>
<organism evidence="1 2">
    <name type="scientific">Mucor flavus</name>
    <dbReference type="NCBI Taxonomy" id="439312"/>
    <lineage>
        <taxon>Eukaryota</taxon>
        <taxon>Fungi</taxon>
        <taxon>Fungi incertae sedis</taxon>
        <taxon>Mucoromycota</taxon>
        <taxon>Mucoromycotina</taxon>
        <taxon>Mucoromycetes</taxon>
        <taxon>Mucorales</taxon>
        <taxon>Mucorineae</taxon>
        <taxon>Mucoraceae</taxon>
        <taxon>Mucor</taxon>
    </lineage>
</organism>
<dbReference type="EMBL" id="BAABUK010000016">
    <property type="protein sequence ID" value="GAA5813248.1"/>
    <property type="molecule type" value="Genomic_DNA"/>
</dbReference>
<name>A0ABP9Z2B9_9FUNG</name>
<protein>
    <submittedName>
        <fullName evidence="1">Uncharacterized protein</fullName>
    </submittedName>
</protein>
<reference evidence="1 2" key="1">
    <citation type="submission" date="2024-04" db="EMBL/GenBank/DDBJ databases">
        <title>genome sequences of Mucor flavus KT1a and Helicostylum pulchrum KT1b strains isolated from the surface of a dry-aged beef.</title>
        <authorList>
            <person name="Toyotome T."/>
            <person name="Hosono M."/>
            <person name="Torimaru M."/>
            <person name="Fukuda K."/>
            <person name="Mikami N."/>
        </authorList>
    </citation>
    <scope>NUCLEOTIDE SEQUENCE [LARGE SCALE GENOMIC DNA]</scope>
    <source>
        <strain evidence="1 2">KT1a</strain>
    </source>
</reference>